<sequence>MTELLCRSCHTSPLMTPPFCAVRHTTRRRTIYWLKEQNRSFPSTAPVTATIGGSLPLSSTMHRITDSRLRSLKELTIKGDKQNWNEMV</sequence>
<reference evidence="1" key="1">
    <citation type="submission" date="2023-03" db="UniProtKB">
        <authorList>
            <consortium name="EnsemblPlants"/>
        </authorList>
    </citation>
    <scope>IDENTIFICATION</scope>
</reference>
<protein>
    <submittedName>
        <fullName evidence="1">Uncharacterized protein</fullName>
    </submittedName>
</protein>
<dbReference type="EnsemblPlants" id="MELO3C033886.2.1">
    <property type="protein sequence ID" value="MELO3C033886.2.1"/>
    <property type="gene ID" value="MELO3C033886.2"/>
</dbReference>
<name>A0A9I9EHM7_CUCME</name>
<proteinExistence type="predicted"/>
<evidence type="ECO:0000313" key="1">
    <source>
        <dbReference type="EnsemblPlants" id="MELO3C033886.2.1"/>
    </source>
</evidence>
<accession>A0A9I9EHM7</accession>
<dbReference type="Gramene" id="MELO3C033886.2.1">
    <property type="protein sequence ID" value="MELO3C033886.2.1"/>
    <property type="gene ID" value="MELO3C033886.2"/>
</dbReference>
<organism evidence="1">
    <name type="scientific">Cucumis melo</name>
    <name type="common">Muskmelon</name>
    <dbReference type="NCBI Taxonomy" id="3656"/>
    <lineage>
        <taxon>Eukaryota</taxon>
        <taxon>Viridiplantae</taxon>
        <taxon>Streptophyta</taxon>
        <taxon>Embryophyta</taxon>
        <taxon>Tracheophyta</taxon>
        <taxon>Spermatophyta</taxon>
        <taxon>Magnoliopsida</taxon>
        <taxon>eudicotyledons</taxon>
        <taxon>Gunneridae</taxon>
        <taxon>Pentapetalae</taxon>
        <taxon>rosids</taxon>
        <taxon>fabids</taxon>
        <taxon>Cucurbitales</taxon>
        <taxon>Cucurbitaceae</taxon>
        <taxon>Benincaseae</taxon>
        <taxon>Cucumis</taxon>
    </lineage>
</organism>
<dbReference type="AlphaFoldDB" id="A0A9I9EHM7"/>